<proteinExistence type="predicted"/>
<evidence type="ECO:0000313" key="3">
    <source>
        <dbReference type="Proteomes" id="UP000811545"/>
    </source>
</evidence>
<dbReference type="SUPFAM" id="SSF50952">
    <property type="entry name" value="Soluble quinoprotein glucose dehydrogenase"/>
    <property type="match status" value="1"/>
</dbReference>
<accession>A0A9E2BEX3</accession>
<name>A0A9E2BEX3_PSYF1</name>
<keyword evidence="1" id="KW-0812">Transmembrane</keyword>
<dbReference type="AlphaFoldDB" id="A0A9E2BEX3"/>
<dbReference type="Proteomes" id="UP000811545">
    <property type="component" value="Unassembled WGS sequence"/>
</dbReference>
<feature type="transmembrane region" description="Helical" evidence="1">
    <location>
        <begin position="6"/>
        <end position="27"/>
    </location>
</feature>
<keyword evidence="1" id="KW-0472">Membrane</keyword>
<evidence type="ECO:0000313" key="2">
    <source>
        <dbReference type="EMBL" id="MBT9144242.1"/>
    </source>
</evidence>
<dbReference type="EMBL" id="QLTW01000002">
    <property type="protein sequence ID" value="MBT9144242.1"/>
    <property type="molecule type" value="Genomic_DNA"/>
</dbReference>
<gene>
    <name evidence="2" type="ORF">DDT42_00074</name>
</gene>
<sequence>MNKKYIVIITVLSVLIITLAGGVYYFVRKSGLPFLPIDITTKADELVIEIPKIEMPGREEGQTIQQDIWIDAGIALPDGEISFVFSQVANRFYHIDKSGVFISLRAPSRGVVMTVTRDKMAFIGEDKSVGIVSNEGEPLYFEFIADAPKSLVFQDDDVLLVSAELNDKSGVIHKISSSQAKIIETMKYAETPLELYKHTDGNIYYLTSTGIYRLDKRNVFKVQNAVDFLMDTRHTLAATVPAENRTILLRNDNQSLEIEGTFLSFFNHPRPGHFLVSTHYNYIFSLYLIKSGEKMETVWSYQNTTNILRREIVAIMRNGEIVISTRGERDIETGHFIWNLKAFQFTQNNRVESKGTYSLNTIPVFSLFPWGDLLGVGTTRGKILRLSLNSFE</sequence>
<comment type="caution">
    <text evidence="2">The sequence shown here is derived from an EMBL/GenBank/DDBJ whole genome shotgun (WGS) entry which is preliminary data.</text>
</comment>
<organism evidence="2 3">
    <name type="scientific">Psychracetigena formicireducens</name>
    <dbReference type="NCBI Taxonomy" id="2986056"/>
    <lineage>
        <taxon>Bacteria</taxon>
        <taxon>Bacillati</taxon>
        <taxon>Candidatus Lithacetigenota</taxon>
        <taxon>Candidatus Psychracetigena</taxon>
    </lineage>
</organism>
<reference evidence="2 3" key="1">
    <citation type="journal article" date="2021" name="bioRxiv">
        <title>Unique metabolic strategies in Hadean analogues reveal hints for primordial physiology.</title>
        <authorList>
            <person name="Nobu M.K."/>
            <person name="Nakai R."/>
            <person name="Tamazawa S."/>
            <person name="Mori H."/>
            <person name="Toyoda A."/>
            <person name="Ijiri A."/>
            <person name="Suzuki S."/>
            <person name="Kurokawa K."/>
            <person name="Kamagata Y."/>
            <person name="Tamaki H."/>
        </authorList>
    </citation>
    <scope>NUCLEOTIDE SEQUENCE [LARGE SCALE GENOMIC DNA]</scope>
    <source>
        <strain evidence="2">BS525</strain>
    </source>
</reference>
<keyword evidence="1" id="KW-1133">Transmembrane helix</keyword>
<evidence type="ECO:0000256" key="1">
    <source>
        <dbReference type="SAM" id="Phobius"/>
    </source>
</evidence>
<protein>
    <submittedName>
        <fullName evidence="2">Uncharacterized protein</fullName>
    </submittedName>
</protein>
<dbReference type="InterPro" id="IPR011041">
    <property type="entry name" value="Quinoprot_gluc/sorb_DH_b-prop"/>
</dbReference>